<dbReference type="EMBL" id="VMNI01000029">
    <property type="protein sequence ID" value="TVO71174.1"/>
    <property type="molecule type" value="Genomic_DNA"/>
</dbReference>
<comment type="caution">
    <text evidence="2">The sequence shown here is derived from an EMBL/GenBank/DDBJ whole genome shotgun (WGS) entry which is preliminary data.</text>
</comment>
<proteinExistence type="predicted"/>
<evidence type="ECO:0008006" key="4">
    <source>
        <dbReference type="Google" id="ProtNLM"/>
    </source>
</evidence>
<reference evidence="2 3" key="1">
    <citation type="submission" date="2019-07" db="EMBL/GenBank/DDBJ databases">
        <title>The pathways for chlorine oxyanion respiration interact through the shared metabolite chlorate.</title>
        <authorList>
            <person name="Barnum T.P."/>
            <person name="Cheng Y."/>
            <person name="Hill K.A."/>
            <person name="Lucas L.N."/>
            <person name="Carlson H.K."/>
            <person name="Coates J.D."/>
        </authorList>
    </citation>
    <scope>NUCLEOTIDE SEQUENCE [LARGE SCALE GENOMIC DNA]</scope>
    <source>
        <strain evidence="2 3">SFB-1</strain>
    </source>
</reference>
<dbReference type="SUPFAM" id="SSF46626">
    <property type="entry name" value="Cytochrome c"/>
    <property type="match status" value="1"/>
</dbReference>
<organism evidence="2 3">
    <name type="scientific">Denitromonas halophila</name>
    <dbReference type="NCBI Taxonomy" id="1629404"/>
    <lineage>
        <taxon>Bacteria</taxon>
        <taxon>Pseudomonadati</taxon>
        <taxon>Pseudomonadota</taxon>
        <taxon>Betaproteobacteria</taxon>
        <taxon>Rhodocyclales</taxon>
        <taxon>Zoogloeaceae</taxon>
        <taxon>Denitromonas</taxon>
    </lineage>
</organism>
<feature type="chain" id="PRO_5021779374" description="Cytochrome C" evidence="1">
    <location>
        <begin position="23"/>
        <end position="114"/>
    </location>
</feature>
<evidence type="ECO:0000313" key="3">
    <source>
        <dbReference type="Proteomes" id="UP000318349"/>
    </source>
</evidence>
<dbReference type="Gene3D" id="1.10.760.10">
    <property type="entry name" value="Cytochrome c-like domain"/>
    <property type="match status" value="1"/>
</dbReference>
<dbReference type="AlphaFoldDB" id="A0A558EEH5"/>
<name>A0A558EEH5_9RHOO</name>
<dbReference type="GO" id="GO:0020037">
    <property type="term" value="F:heme binding"/>
    <property type="evidence" value="ECO:0007669"/>
    <property type="project" value="InterPro"/>
</dbReference>
<dbReference type="InterPro" id="IPR036909">
    <property type="entry name" value="Cyt_c-like_dom_sf"/>
</dbReference>
<protein>
    <recommendedName>
        <fullName evidence="4">Cytochrome C</fullName>
    </recommendedName>
</protein>
<accession>A0A558EEH5</accession>
<evidence type="ECO:0000313" key="2">
    <source>
        <dbReference type="EMBL" id="TVO71174.1"/>
    </source>
</evidence>
<sequence>MNTILKKTVLAALCSLSLSAAAKDVDPESGFIIAPDWELVKAQCTVCHSSKLVTAQRGSRKTWESIIRWMQATQGLWQFEPEMERKIFDYLAANYPPGDGYRRKPLPPELRPPQ</sequence>
<feature type="signal peptide" evidence="1">
    <location>
        <begin position="1"/>
        <end position="22"/>
    </location>
</feature>
<evidence type="ECO:0000256" key="1">
    <source>
        <dbReference type="SAM" id="SignalP"/>
    </source>
</evidence>
<dbReference type="Proteomes" id="UP000318349">
    <property type="component" value="Unassembled WGS sequence"/>
</dbReference>
<gene>
    <name evidence="2" type="ORF">FHP89_20195</name>
</gene>
<keyword evidence="1" id="KW-0732">Signal</keyword>
<dbReference type="GO" id="GO:0009055">
    <property type="term" value="F:electron transfer activity"/>
    <property type="evidence" value="ECO:0007669"/>
    <property type="project" value="InterPro"/>
</dbReference>